<accession>A0A074Z1A7</accession>
<keyword evidence="2" id="KW-1185">Reference proteome</keyword>
<proteinExistence type="predicted"/>
<sequence length="133" mass="14205">MVTGHAVRIGCGDLEHENECGDLSEEEMEYWSVLLSKLAARMQCFLLGNKMVNTCSREIHKKKGTNEVMESACFRPPVLEEESVAESEFDGVPWVLAKAADAAAAAASEGSGIGGGERAESRLTEIGGAACRL</sequence>
<evidence type="ECO:0000313" key="1">
    <source>
        <dbReference type="EMBL" id="KER20743.1"/>
    </source>
</evidence>
<reference evidence="1 2" key="1">
    <citation type="submission" date="2013-11" db="EMBL/GenBank/DDBJ databases">
        <title>Opisthorchis viverrini - life in the bile duct.</title>
        <authorList>
            <person name="Young N.D."/>
            <person name="Nagarajan N."/>
            <person name="Lin S.J."/>
            <person name="Korhonen P.K."/>
            <person name="Jex A.R."/>
            <person name="Hall R.S."/>
            <person name="Safavi-Hemami H."/>
            <person name="Kaewkong W."/>
            <person name="Bertrand D."/>
            <person name="Gao S."/>
            <person name="Seet Q."/>
            <person name="Wongkham S."/>
            <person name="Teh B.T."/>
            <person name="Wongkham C."/>
            <person name="Intapan P.M."/>
            <person name="Maleewong W."/>
            <person name="Yang X."/>
            <person name="Hu M."/>
            <person name="Wang Z."/>
            <person name="Hofmann A."/>
            <person name="Sternberg P.W."/>
            <person name="Tan P."/>
            <person name="Wang J."/>
            <person name="Gasser R.B."/>
        </authorList>
    </citation>
    <scope>NUCLEOTIDE SEQUENCE [LARGE SCALE GENOMIC DNA]</scope>
</reference>
<protein>
    <submittedName>
        <fullName evidence="1">Uncharacterized protein</fullName>
    </submittedName>
</protein>
<name>A0A074Z1A7_OPIVI</name>
<dbReference type="CTD" id="20324933"/>
<dbReference type="GeneID" id="20324933"/>
<dbReference type="EMBL" id="KL597025">
    <property type="protein sequence ID" value="KER20743.1"/>
    <property type="molecule type" value="Genomic_DNA"/>
</dbReference>
<organism evidence="1 2">
    <name type="scientific">Opisthorchis viverrini</name>
    <name type="common">Southeast Asian liver fluke</name>
    <dbReference type="NCBI Taxonomy" id="6198"/>
    <lineage>
        <taxon>Eukaryota</taxon>
        <taxon>Metazoa</taxon>
        <taxon>Spiralia</taxon>
        <taxon>Lophotrochozoa</taxon>
        <taxon>Platyhelminthes</taxon>
        <taxon>Trematoda</taxon>
        <taxon>Digenea</taxon>
        <taxon>Opisthorchiida</taxon>
        <taxon>Opisthorchiata</taxon>
        <taxon>Opisthorchiidae</taxon>
        <taxon>Opisthorchis</taxon>
    </lineage>
</organism>
<dbReference type="OrthoDB" id="1924260at2759"/>
<dbReference type="Proteomes" id="UP000054324">
    <property type="component" value="Unassembled WGS sequence"/>
</dbReference>
<dbReference type="KEGG" id="ovi:T265_10765"/>
<gene>
    <name evidence="1" type="ORF">T265_10765</name>
</gene>
<evidence type="ECO:0000313" key="2">
    <source>
        <dbReference type="Proteomes" id="UP000054324"/>
    </source>
</evidence>
<dbReference type="RefSeq" id="XP_009175496.1">
    <property type="nucleotide sequence ID" value="XM_009177232.1"/>
</dbReference>
<dbReference type="AlphaFoldDB" id="A0A074Z1A7"/>